<accession>A0A1E3HM63</accession>
<dbReference type="AlphaFoldDB" id="A0A1E3HM63"/>
<evidence type="ECO:0000313" key="2">
    <source>
        <dbReference type="Proteomes" id="UP000094065"/>
    </source>
</evidence>
<comment type="caution">
    <text evidence="1">The sequence shown here is derived from an EMBL/GenBank/DDBJ whole genome shotgun (WGS) entry which is preliminary data.</text>
</comment>
<dbReference type="EMBL" id="AWGJ01000008">
    <property type="protein sequence ID" value="ODN76531.1"/>
    <property type="molecule type" value="Genomic_DNA"/>
</dbReference>
<name>A0A1E3HM63_9TREE</name>
<dbReference type="Proteomes" id="UP000094065">
    <property type="component" value="Unassembled WGS sequence"/>
</dbReference>
<proteinExistence type="predicted"/>
<sequence>MPEPAPLKSALKKASRAKPPLPFTSIDLGLQRNKEDFDSLIERFLSNDIVAQYHHPLRRLEVNLIRLLSQKVNVLVGKRYMGRNALSTVELLVEKYVFIASFLCIGIAHGLEKNNGVIPEPQIELLYSVIDEGDLILTYSSRLRVDKIDTREIEKKKEVSDDVYAGLEHCMTRLIALADNWKPKVVSPSKEWMTEFASRWDVDTVITRSLPRPLCGVIPRIKL</sequence>
<protein>
    <submittedName>
        <fullName evidence="1">Uncharacterized protein</fullName>
    </submittedName>
</protein>
<keyword evidence="2" id="KW-1185">Reference proteome</keyword>
<dbReference type="RefSeq" id="XP_018991905.1">
    <property type="nucleotide sequence ID" value="XM_019139414.1"/>
</dbReference>
<gene>
    <name evidence="1" type="ORF">L202_05197</name>
</gene>
<reference evidence="1 2" key="1">
    <citation type="submission" date="2016-06" db="EMBL/GenBank/DDBJ databases">
        <title>Evolution of pathogenesis and genome organization in the Tremellales.</title>
        <authorList>
            <person name="Cuomo C."/>
            <person name="Litvintseva A."/>
            <person name="Heitman J."/>
            <person name="Chen Y."/>
            <person name="Sun S."/>
            <person name="Springer D."/>
            <person name="Dromer F."/>
            <person name="Young S."/>
            <person name="Zeng Q."/>
            <person name="Chapman S."/>
            <person name="Gujja S."/>
            <person name="Saif S."/>
            <person name="Birren B."/>
        </authorList>
    </citation>
    <scope>NUCLEOTIDE SEQUENCE [LARGE SCALE GENOMIC DNA]</scope>
    <source>
        <strain evidence="1 2">CBS 6039</strain>
    </source>
</reference>
<dbReference type="GeneID" id="30156506"/>
<evidence type="ECO:0000313" key="1">
    <source>
        <dbReference type="EMBL" id="ODN76531.1"/>
    </source>
</evidence>
<organism evidence="1 2">
    <name type="scientific">Cryptococcus amylolentus CBS 6039</name>
    <dbReference type="NCBI Taxonomy" id="1295533"/>
    <lineage>
        <taxon>Eukaryota</taxon>
        <taxon>Fungi</taxon>
        <taxon>Dikarya</taxon>
        <taxon>Basidiomycota</taxon>
        <taxon>Agaricomycotina</taxon>
        <taxon>Tremellomycetes</taxon>
        <taxon>Tremellales</taxon>
        <taxon>Cryptococcaceae</taxon>
        <taxon>Cryptococcus</taxon>
    </lineage>
</organism>